<comment type="caution">
    <text evidence="1">The sequence shown here is derived from an EMBL/GenBank/DDBJ whole genome shotgun (WGS) entry which is preliminary data.</text>
</comment>
<gene>
    <name evidence="1" type="ORF">PEGY_LOCUS6478</name>
</gene>
<sequence>MKGTVSWFCVSCHNSDAHRMKVKFTAHEPGSCLVCVWSYLLPAKRRININTLCANCLEETNLLSSKEQRAFIHKKKDQIMFERSVAWVKQEWDFWVTCRECQRINESLQQNKGLHVHLVGGVSI</sequence>
<dbReference type="EMBL" id="CAJVRC010000871">
    <property type="protein sequence ID" value="CAG8901455.1"/>
    <property type="molecule type" value="Genomic_DNA"/>
</dbReference>
<dbReference type="Proteomes" id="UP001154252">
    <property type="component" value="Unassembled WGS sequence"/>
</dbReference>
<evidence type="ECO:0000313" key="1">
    <source>
        <dbReference type="EMBL" id="CAG8901455.1"/>
    </source>
</evidence>
<name>A0A9W4P655_9EURO</name>
<dbReference type="AlphaFoldDB" id="A0A9W4P655"/>
<organism evidence="1 2">
    <name type="scientific">Penicillium egyptiacum</name>
    <dbReference type="NCBI Taxonomy" id="1303716"/>
    <lineage>
        <taxon>Eukaryota</taxon>
        <taxon>Fungi</taxon>
        <taxon>Dikarya</taxon>
        <taxon>Ascomycota</taxon>
        <taxon>Pezizomycotina</taxon>
        <taxon>Eurotiomycetes</taxon>
        <taxon>Eurotiomycetidae</taxon>
        <taxon>Eurotiales</taxon>
        <taxon>Aspergillaceae</taxon>
        <taxon>Penicillium</taxon>
    </lineage>
</organism>
<evidence type="ECO:0000313" key="2">
    <source>
        <dbReference type="Proteomes" id="UP001154252"/>
    </source>
</evidence>
<dbReference type="OrthoDB" id="4240420at2759"/>
<accession>A0A9W4P655</accession>
<reference evidence="1" key="1">
    <citation type="submission" date="2021-07" db="EMBL/GenBank/DDBJ databases">
        <authorList>
            <person name="Branca A.L. A."/>
        </authorList>
    </citation>
    <scope>NUCLEOTIDE SEQUENCE</scope>
</reference>
<protein>
    <submittedName>
        <fullName evidence="1">Uncharacterized protein</fullName>
    </submittedName>
</protein>
<dbReference type="InterPro" id="IPR036280">
    <property type="entry name" value="Multihaem_cyt_sf"/>
</dbReference>
<proteinExistence type="predicted"/>
<keyword evidence="2" id="KW-1185">Reference proteome</keyword>
<dbReference type="SUPFAM" id="SSF48695">
    <property type="entry name" value="Multiheme cytochromes"/>
    <property type="match status" value="1"/>
</dbReference>